<evidence type="ECO:0000256" key="7">
    <source>
        <dbReference type="ARBA" id="ARBA00022833"/>
    </source>
</evidence>
<evidence type="ECO:0000256" key="4">
    <source>
        <dbReference type="ARBA" id="ARBA00022723"/>
    </source>
</evidence>
<dbReference type="EMBL" id="CAXKWB010061024">
    <property type="protein sequence ID" value="CAL4183797.1"/>
    <property type="molecule type" value="Genomic_DNA"/>
</dbReference>
<evidence type="ECO:0000256" key="5">
    <source>
        <dbReference type="ARBA" id="ARBA00022737"/>
    </source>
</evidence>
<feature type="domain" description="C2H2-type" evidence="13">
    <location>
        <begin position="95"/>
        <end position="122"/>
    </location>
</feature>
<keyword evidence="4" id="KW-0479">Metal-binding</keyword>
<dbReference type="InterPro" id="IPR036236">
    <property type="entry name" value="Znf_C2H2_sf"/>
</dbReference>
<dbReference type="GO" id="GO:0000978">
    <property type="term" value="F:RNA polymerase II cis-regulatory region sequence-specific DNA binding"/>
    <property type="evidence" value="ECO:0007669"/>
    <property type="project" value="TreeGrafter"/>
</dbReference>
<protein>
    <recommendedName>
        <fullName evidence="13">C2H2-type domain-containing protein</fullName>
    </recommendedName>
</protein>
<evidence type="ECO:0000256" key="10">
    <source>
        <dbReference type="ARBA" id="ARBA00023163"/>
    </source>
</evidence>
<keyword evidence="8" id="KW-0805">Transcription regulation</keyword>
<keyword evidence="9" id="KW-0238">DNA-binding</keyword>
<evidence type="ECO:0000256" key="11">
    <source>
        <dbReference type="ARBA" id="ARBA00023242"/>
    </source>
</evidence>
<evidence type="ECO:0000256" key="2">
    <source>
        <dbReference type="ARBA" id="ARBA00004123"/>
    </source>
</evidence>
<dbReference type="PANTHER" id="PTHR23226">
    <property type="entry name" value="ZINC FINGER AND SCAN DOMAIN-CONTAINING"/>
    <property type="match status" value="1"/>
</dbReference>
<organism evidence="14 15">
    <name type="scientific">Meganyctiphanes norvegica</name>
    <name type="common">Northern krill</name>
    <name type="synonym">Thysanopoda norvegica</name>
    <dbReference type="NCBI Taxonomy" id="48144"/>
    <lineage>
        <taxon>Eukaryota</taxon>
        <taxon>Metazoa</taxon>
        <taxon>Ecdysozoa</taxon>
        <taxon>Arthropoda</taxon>
        <taxon>Crustacea</taxon>
        <taxon>Multicrustacea</taxon>
        <taxon>Malacostraca</taxon>
        <taxon>Eumalacostraca</taxon>
        <taxon>Eucarida</taxon>
        <taxon>Euphausiacea</taxon>
        <taxon>Euphausiidae</taxon>
        <taxon>Meganyctiphanes</taxon>
    </lineage>
</organism>
<dbReference type="GO" id="GO:0000981">
    <property type="term" value="F:DNA-binding transcription factor activity, RNA polymerase II-specific"/>
    <property type="evidence" value="ECO:0007669"/>
    <property type="project" value="TreeGrafter"/>
</dbReference>
<evidence type="ECO:0000313" key="14">
    <source>
        <dbReference type="EMBL" id="CAL4183797.1"/>
    </source>
</evidence>
<feature type="domain" description="C2H2-type" evidence="13">
    <location>
        <begin position="123"/>
        <end position="150"/>
    </location>
</feature>
<dbReference type="GO" id="GO:0005634">
    <property type="term" value="C:nucleus"/>
    <property type="evidence" value="ECO:0007669"/>
    <property type="project" value="UniProtKB-SubCell"/>
</dbReference>
<dbReference type="FunFam" id="3.30.160.60:FF:001530">
    <property type="entry name" value="Zinc finger protein 268"/>
    <property type="match status" value="1"/>
</dbReference>
<dbReference type="Pfam" id="PF00096">
    <property type="entry name" value="zf-C2H2"/>
    <property type="match status" value="2"/>
</dbReference>
<dbReference type="Gene3D" id="3.30.160.60">
    <property type="entry name" value="Classic Zinc Finger"/>
    <property type="match status" value="2"/>
</dbReference>
<feature type="non-terminal residue" evidence="14">
    <location>
        <position position="156"/>
    </location>
</feature>
<evidence type="ECO:0000256" key="8">
    <source>
        <dbReference type="ARBA" id="ARBA00023015"/>
    </source>
</evidence>
<dbReference type="PROSITE" id="PS00028">
    <property type="entry name" value="ZINC_FINGER_C2H2_1"/>
    <property type="match status" value="1"/>
</dbReference>
<reference evidence="14 15" key="1">
    <citation type="submission" date="2024-05" db="EMBL/GenBank/DDBJ databases">
        <authorList>
            <person name="Wallberg A."/>
        </authorList>
    </citation>
    <scope>NUCLEOTIDE SEQUENCE [LARGE SCALE GENOMIC DNA]</scope>
</reference>
<dbReference type="SUPFAM" id="SSF57667">
    <property type="entry name" value="beta-beta-alpha zinc fingers"/>
    <property type="match status" value="2"/>
</dbReference>
<keyword evidence="15" id="KW-1185">Reference proteome</keyword>
<dbReference type="SMART" id="SM00355">
    <property type="entry name" value="ZnF_C2H2"/>
    <property type="match status" value="2"/>
</dbReference>
<evidence type="ECO:0000256" key="1">
    <source>
        <dbReference type="ARBA" id="ARBA00003767"/>
    </source>
</evidence>
<keyword evidence="5" id="KW-0677">Repeat</keyword>
<feature type="non-terminal residue" evidence="14">
    <location>
        <position position="1"/>
    </location>
</feature>
<accession>A0AAV2SCH7</accession>
<dbReference type="AlphaFoldDB" id="A0AAV2SCH7"/>
<sequence length="156" mass="18133">ISSNENDIEVKHDNETSIKPDESYILKKVLEHSAYGFVDINVKEKIEVKEEPIYIQAVEIKLEEEIEMSSQCDNAVLQNRNLIKQQRTTTGEKPYQRNQCDKVFTQNSNLVKHQSIHTGVEPYQCSQCDKVFSNNNYLIIHQRTHTGERPYNCSQC</sequence>
<evidence type="ECO:0000256" key="3">
    <source>
        <dbReference type="ARBA" id="ARBA00006991"/>
    </source>
</evidence>
<dbReference type="Proteomes" id="UP001497623">
    <property type="component" value="Unassembled WGS sequence"/>
</dbReference>
<evidence type="ECO:0000256" key="12">
    <source>
        <dbReference type="PROSITE-ProRule" id="PRU00042"/>
    </source>
</evidence>
<evidence type="ECO:0000256" key="9">
    <source>
        <dbReference type="ARBA" id="ARBA00023125"/>
    </source>
</evidence>
<dbReference type="InterPro" id="IPR013087">
    <property type="entry name" value="Znf_C2H2_type"/>
</dbReference>
<name>A0AAV2SCH7_MEGNR</name>
<keyword evidence="7" id="KW-0862">Zinc</keyword>
<comment type="subcellular location">
    <subcellularLocation>
        <location evidence="2">Nucleus</location>
    </subcellularLocation>
</comment>
<evidence type="ECO:0000259" key="13">
    <source>
        <dbReference type="PROSITE" id="PS50157"/>
    </source>
</evidence>
<comment type="caution">
    <text evidence="14">The sequence shown here is derived from an EMBL/GenBank/DDBJ whole genome shotgun (WGS) entry which is preliminary data.</text>
</comment>
<evidence type="ECO:0000313" key="15">
    <source>
        <dbReference type="Proteomes" id="UP001497623"/>
    </source>
</evidence>
<evidence type="ECO:0000256" key="6">
    <source>
        <dbReference type="ARBA" id="ARBA00022771"/>
    </source>
</evidence>
<keyword evidence="6 12" id="KW-0863">Zinc-finger</keyword>
<comment type="function">
    <text evidence="1">May be involved in transcriptional regulation.</text>
</comment>
<dbReference type="PANTHER" id="PTHR23226:SF85">
    <property type="entry name" value="ZINC FINGER PROTEIN 397"/>
    <property type="match status" value="1"/>
</dbReference>
<dbReference type="FunFam" id="3.30.160.60:FF:000015">
    <property type="entry name" value="Zinc finger protein 569"/>
    <property type="match status" value="1"/>
</dbReference>
<dbReference type="PROSITE" id="PS50157">
    <property type="entry name" value="ZINC_FINGER_C2H2_2"/>
    <property type="match status" value="2"/>
</dbReference>
<comment type="similarity">
    <text evidence="3">Belongs to the krueppel C2H2-type zinc-finger protein family.</text>
</comment>
<keyword evidence="11" id="KW-0539">Nucleus</keyword>
<keyword evidence="10" id="KW-0804">Transcription</keyword>
<proteinExistence type="inferred from homology"/>
<dbReference type="GO" id="GO:0008270">
    <property type="term" value="F:zinc ion binding"/>
    <property type="evidence" value="ECO:0007669"/>
    <property type="project" value="UniProtKB-KW"/>
</dbReference>
<gene>
    <name evidence="14" type="ORF">MNOR_LOCUS35732</name>
</gene>